<evidence type="ECO:0000256" key="1">
    <source>
        <dbReference type="SAM" id="MobiDB-lite"/>
    </source>
</evidence>
<protein>
    <submittedName>
        <fullName evidence="2">Uncharacterized protein</fullName>
    </submittedName>
</protein>
<accession>A0ABV8GQX7</accession>
<gene>
    <name evidence="2" type="ORF">ACFOY2_45740</name>
</gene>
<organism evidence="2 3">
    <name type="scientific">Nonomuraea purpurea</name>
    <dbReference type="NCBI Taxonomy" id="1849276"/>
    <lineage>
        <taxon>Bacteria</taxon>
        <taxon>Bacillati</taxon>
        <taxon>Actinomycetota</taxon>
        <taxon>Actinomycetes</taxon>
        <taxon>Streptosporangiales</taxon>
        <taxon>Streptosporangiaceae</taxon>
        <taxon>Nonomuraea</taxon>
    </lineage>
</organism>
<feature type="region of interest" description="Disordered" evidence="1">
    <location>
        <begin position="125"/>
        <end position="153"/>
    </location>
</feature>
<name>A0ABV8GQX7_9ACTN</name>
<proteinExistence type="predicted"/>
<sequence length="153" mass="17309">MVRAIAMPSKDQVPEGPHRDLLIVLFQMYRSAGRPPLKQIVDVAKEMNLSGTASQETVRRTLHGKVIPERWETAYAVYAPLCQLADIDPNEEYYKDNEYNGYDEPPTSTHKELFRQAWSAAFDTEELPPSPLGSRVERTAQPAATDFSDEPPF</sequence>
<evidence type="ECO:0000313" key="2">
    <source>
        <dbReference type="EMBL" id="MFC4014594.1"/>
    </source>
</evidence>
<dbReference type="Proteomes" id="UP001595851">
    <property type="component" value="Unassembled WGS sequence"/>
</dbReference>
<reference evidence="3" key="1">
    <citation type="journal article" date="2019" name="Int. J. Syst. Evol. Microbiol.">
        <title>The Global Catalogue of Microorganisms (GCM) 10K type strain sequencing project: providing services to taxonomists for standard genome sequencing and annotation.</title>
        <authorList>
            <consortium name="The Broad Institute Genomics Platform"/>
            <consortium name="The Broad Institute Genome Sequencing Center for Infectious Disease"/>
            <person name="Wu L."/>
            <person name="Ma J."/>
        </authorList>
    </citation>
    <scope>NUCLEOTIDE SEQUENCE [LARGE SCALE GENOMIC DNA]</scope>
    <source>
        <strain evidence="3">TBRC 1276</strain>
    </source>
</reference>
<evidence type="ECO:0000313" key="3">
    <source>
        <dbReference type="Proteomes" id="UP001595851"/>
    </source>
</evidence>
<dbReference type="EMBL" id="JBHSBI010000036">
    <property type="protein sequence ID" value="MFC4014594.1"/>
    <property type="molecule type" value="Genomic_DNA"/>
</dbReference>
<dbReference type="RefSeq" id="WP_379534429.1">
    <property type="nucleotide sequence ID" value="NZ_JBHSBI010000036.1"/>
</dbReference>
<keyword evidence="3" id="KW-1185">Reference proteome</keyword>
<comment type="caution">
    <text evidence="2">The sequence shown here is derived from an EMBL/GenBank/DDBJ whole genome shotgun (WGS) entry which is preliminary data.</text>
</comment>